<reference evidence="2 3" key="1">
    <citation type="submission" date="2018-11" db="EMBL/GenBank/DDBJ databases">
        <authorList>
            <consortium name="Pathogen Informatics"/>
        </authorList>
    </citation>
    <scope>NUCLEOTIDE SEQUENCE [LARGE SCALE GENOMIC DNA]</scope>
    <source>
        <strain evidence="2 3">Zambia</strain>
    </source>
</reference>
<feature type="region of interest" description="Disordered" evidence="1">
    <location>
        <begin position="52"/>
        <end position="73"/>
    </location>
</feature>
<accession>A0A183LEC4</accession>
<name>A0A183LEC4_9TREM</name>
<keyword evidence="3" id="KW-1185">Reference proteome</keyword>
<protein>
    <submittedName>
        <fullName evidence="2">Uncharacterized protein</fullName>
    </submittedName>
</protein>
<dbReference type="AlphaFoldDB" id="A0A183LEC4"/>
<proteinExistence type="predicted"/>
<organism evidence="2 3">
    <name type="scientific">Schistosoma margrebowiei</name>
    <dbReference type="NCBI Taxonomy" id="48269"/>
    <lineage>
        <taxon>Eukaryota</taxon>
        <taxon>Metazoa</taxon>
        <taxon>Spiralia</taxon>
        <taxon>Lophotrochozoa</taxon>
        <taxon>Platyhelminthes</taxon>
        <taxon>Trematoda</taxon>
        <taxon>Digenea</taxon>
        <taxon>Strigeidida</taxon>
        <taxon>Schistosomatoidea</taxon>
        <taxon>Schistosomatidae</taxon>
        <taxon>Schistosoma</taxon>
    </lineage>
</organism>
<evidence type="ECO:0000313" key="2">
    <source>
        <dbReference type="EMBL" id="VDO54069.1"/>
    </source>
</evidence>
<feature type="compositionally biased region" description="Basic and acidic residues" evidence="1">
    <location>
        <begin position="59"/>
        <end position="73"/>
    </location>
</feature>
<dbReference type="EMBL" id="UZAI01000534">
    <property type="protein sequence ID" value="VDO54069.1"/>
    <property type="molecule type" value="Genomic_DNA"/>
</dbReference>
<sequence>MIPNIRRSDAISNGLLWERTSQLPAEEEIRKIRWKWIGHTLRKSPNCITREASTLNSEENGKVEGQRTHDVEK</sequence>
<gene>
    <name evidence="2" type="ORF">SMRZ_LOCUS2149</name>
</gene>
<dbReference type="Proteomes" id="UP000277204">
    <property type="component" value="Unassembled WGS sequence"/>
</dbReference>
<evidence type="ECO:0000313" key="3">
    <source>
        <dbReference type="Proteomes" id="UP000277204"/>
    </source>
</evidence>
<evidence type="ECO:0000256" key="1">
    <source>
        <dbReference type="SAM" id="MobiDB-lite"/>
    </source>
</evidence>